<evidence type="ECO:0000313" key="3">
    <source>
        <dbReference type="EMBL" id="SMR54171.1"/>
    </source>
</evidence>
<feature type="compositionally biased region" description="Basic and acidic residues" evidence="1">
    <location>
        <begin position="172"/>
        <end position="182"/>
    </location>
</feature>
<feature type="chain" id="PRO_5013567741" evidence="2">
    <location>
        <begin position="27"/>
        <end position="217"/>
    </location>
</feature>
<feature type="region of interest" description="Disordered" evidence="1">
    <location>
        <begin position="34"/>
        <end position="217"/>
    </location>
</feature>
<protein>
    <submittedName>
        <fullName evidence="3">Uncharacterized protein</fullName>
    </submittedName>
</protein>
<keyword evidence="2" id="KW-0732">Signal</keyword>
<sequence>MPSLNQLLAASAILLALPVSNILTNAYPNDLSQQREADVLPRGVQPVLLGPDATPQHKPYSDEKRDAAPNPASPTREQNEKRNAAPQHTLYPEYFGEQHIDVKRDAAPAPTQAPDLLAARSEEECTPDDPCDGATRGPRSGRGHRHKQSDGGGGGSTYTYHEDPPRTAAKNQGRDDGRDPPNKRRAAAAQASPTGPPPRPLRKAKRNDGRTPNDRDA</sequence>
<organism evidence="3 4">
    <name type="scientific">Zymoseptoria tritici ST99CH_1E4</name>
    <dbReference type="NCBI Taxonomy" id="1276532"/>
    <lineage>
        <taxon>Eukaryota</taxon>
        <taxon>Fungi</taxon>
        <taxon>Dikarya</taxon>
        <taxon>Ascomycota</taxon>
        <taxon>Pezizomycotina</taxon>
        <taxon>Dothideomycetes</taxon>
        <taxon>Dothideomycetidae</taxon>
        <taxon>Mycosphaerellales</taxon>
        <taxon>Mycosphaerellaceae</taxon>
        <taxon>Zymoseptoria</taxon>
    </lineage>
</organism>
<dbReference type="Proteomes" id="UP000245764">
    <property type="component" value="Chromosome 6"/>
</dbReference>
<dbReference type="AlphaFoldDB" id="A0A2H1GKU1"/>
<evidence type="ECO:0000256" key="1">
    <source>
        <dbReference type="SAM" id="MobiDB-lite"/>
    </source>
</evidence>
<evidence type="ECO:0000256" key="2">
    <source>
        <dbReference type="SAM" id="SignalP"/>
    </source>
</evidence>
<name>A0A2H1GKU1_ZYMTR</name>
<feature type="signal peptide" evidence="2">
    <location>
        <begin position="1"/>
        <end position="26"/>
    </location>
</feature>
<proteinExistence type="predicted"/>
<reference evidence="4" key="1">
    <citation type="submission" date="2017-05" db="EMBL/GenBank/DDBJ databases">
        <authorList>
            <person name="Song R."/>
            <person name="Chenine A.L."/>
            <person name="Ruprecht R.M."/>
        </authorList>
    </citation>
    <scope>NUCLEOTIDE SEQUENCE [LARGE SCALE GENOMIC DNA]</scope>
</reference>
<evidence type="ECO:0000313" key="4">
    <source>
        <dbReference type="Proteomes" id="UP000245764"/>
    </source>
</evidence>
<accession>A0A2H1GKU1</accession>
<feature type="compositionally biased region" description="Basic and acidic residues" evidence="1">
    <location>
        <begin position="96"/>
        <end position="106"/>
    </location>
</feature>
<dbReference type="EMBL" id="LT854258">
    <property type="protein sequence ID" value="SMR54171.1"/>
    <property type="molecule type" value="Genomic_DNA"/>
</dbReference>
<gene>
    <name evidence="3" type="ORF">ZT1E4_G6974</name>
</gene>
<feature type="compositionally biased region" description="Basic and acidic residues" evidence="1">
    <location>
        <begin position="206"/>
        <end position="217"/>
    </location>
</feature>